<keyword evidence="5" id="KW-0670">Pyruvate</keyword>
<keyword evidence="3" id="KW-0663">Pyridoxal phosphate</keyword>
<dbReference type="InterPro" id="IPR015424">
    <property type="entry name" value="PyrdxlP-dep_Trfase"/>
</dbReference>
<evidence type="ECO:0000259" key="4">
    <source>
        <dbReference type="Pfam" id="PF00266"/>
    </source>
</evidence>
<organism evidence="5">
    <name type="scientific">bioreactor metagenome</name>
    <dbReference type="NCBI Taxonomy" id="1076179"/>
    <lineage>
        <taxon>unclassified sequences</taxon>
        <taxon>metagenomes</taxon>
        <taxon>ecological metagenomes</taxon>
    </lineage>
</organism>
<keyword evidence="5" id="KW-0808">Transferase</keyword>
<sequence length="381" mass="40724">MLKKKYLLTPGPVEAPQSVLEAASRQLMSHRCAEFSELFKGIAGKLHALLESDSPVVILPSSGTGALECAAVNFLRRGDKFISLSCGVFGDRFREIAARTGARGVYVDAEAGSAPSPAAAAAALRENPDARAILVTHNETSTGVTVPVREIIDALPAAGRPLILVDGVSSVGAIECLPEKWGADVLCTASQKGLMTPPGLGFVWLSERALAALPERECPSYYFDLKLHLKNMGPESYANPYTPPVSLYYALNAALDVILADGARAWFAKRRLYADAFAAALEELGYELLVTDKKLRSAGVTAFSAPNGASEAVRKSLSAEGFETAGGQGALKGKLIRASHYSDWEIGEMEDILRAFAGAIGKDSDENYLRTARKIFKTDKR</sequence>
<dbReference type="PANTHER" id="PTHR21152">
    <property type="entry name" value="AMINOTRANSFERASE CLASS V"/>
    <property type="match status" value="1"/>
</dbReference>
<evidence type="ECO:0000256" key="2">
    <source>
        <dbReference type="ARBA" id="ARBA00009236"/>
    </source>
</evidence>
<dbReference type="InterPro" id="IPR000192">
    <property type="entry name" value="Aminotrans_V_dom"/>
</dbReference>
<feature type="domain" description="Aminotransferase class V" evidence="4">
    <location>
        <begin position="6"/>
        <end position="328"/>
    </location>
</feature>
<dbReference type="AlphaFoldDB" id="A0A645AYK0"/>
<evidence type="ECO:0000313" key="5">
    <source>
        <dbReference type="EMBL" id="MPM57391.1"/>
    </source>
</evidence>
<dbReference type="Gene3D" id="3.90.1150.10">
    <property type="entry name" value="Aspartate Aminotransferase, domain 1"/>
    <property type="match status" value="1"/>
</dbReference>
<dbReference type="PIRSF" id="PIRSF000524">
    <property type="entry name" value="SPT"/>
    <property type="match status" value="1"/>
</dbReference>
<dbReference type="InterPro" id="IPR024169">
    <property type="entry name" value="SP_NH2Trfase/AEP_transaminase"/>
</dbReference>
<evidence type="ECO:0000256" key="1">
    <source>
        <dbReference type="ARBA" id="ARBA00001933"/>
    </source>
</evidence>
<dbReference type="GO" id="GO:0004760">
    <property type="term" value="F:L-serine-pyruvate transaminase activity"/>
    <property type="evidence" value="ECO:0007669"/>
    <property type="project" value="UniProtKB-EC"/>
</dbReference>
<protein>
    <submittedName>
        <fullName evidence="5">Serine-pyruvate aminotransferase</fullName>
        <ecNumber evidence="5">2.6.1.51</ecNumber>
    </submittedName>
</protein>
<dbReference type="PANTHER" id="PTHR21152:SF40">
    <property type="entry name" value="ALANINE--GLYOXYLATE AMINOTRANSFERASE"/>
    <property type="match status" value="1"/>
</dbReference>
<gene>
    <name evidence="5" type="ORF">SDC9_104213</name>
</gene>
<reference evidence="5" key="1">
    <citation type="submission" date="2019-08" db="EMBL/GenBank/DDBJ databases">
        <authorList>
            <person name="Kucharzyk K."/>
            <person name="Murdoch R.W."/>
            <person name="Higgins S."/>
            <person name="Loffler F."/>
        </authorList>
    </citation>
    <scope>NUCLEOTIDE SEQUENCE</scope>
</reference>
<proteinExistence type="inferred from homology"/>
<comment type="caution">
    <text evidence="5">The sequence shown here is derived from an EMBL/GenBank/DDBJ whole genome shotgun (WGS) entry which is preliminary data.</text>
</comment>
<comment type="cofactor">
    <cofactor evidence="1">
        <name>pyridoxal 5'-phosphate</name>
        <dbReference type="ChEBI" id="CHEBI:597326"/>
    </cofactor>
</comment>
<dbReference type="InterPro" id="IPR015422">
    <property type="entry name" value="PyrdxlP-dep_Trfase_small"/>
</dbReference>
<dbReference type="Pfam" id="PF00266">
    <property type="entry name" value="Aminotran_5"/>
    <property type="match status" value="1"/>
</dbReference>
<dbReference type="InterPro" id="IPR015421">
    <property type="entry name" value="PyrdxlP-dep_Trfase_major"/>
</dbReference>
<dbReference type="GO" id="GO:0005777">
    <property type="term" value="C:peroxisome"/>
    <property type="evidence" value="ECO:0007669"/>
    <property type="project" value="TreeGrafter"/>
</dbReference>
<dbReference type="EC" id="2.6.1.51" evidence="5"/>
<dbReference type="GO" id="GO:0008453">
    <property type="term" value="F:alanine-glyoxylate transaminase activity"/>
    <property type="evidence" value="ECO:0007669"/>
    <property type="project" value="TreeGrafter"/>
</dbReference>
<comment type="similarity">
    <text evidence="2">Belongs to the class-V pyridoxal-phosphate-dependent aminotransferase family.</text>
</comment>
<dbReference type="Gene3D" id="3.40.640.10">
    <property type="entry name" value="Type I PLP-dependent aspartate aminotransferase-like (Major domain)"/>
    <property type="match status" value="1"/>
</dbReference>
<dbReference type="GO" id="GO:0019265">
    <property type="term" value="P:glycine biosynthetic process, by transamination of glyoxylate"/>
    <property type="evidence" value="ECO:0007669"/>
    <property type="project" value="TreeGrafter"/>
</dbReference>
<dbReference type="EMBL" id="VSSQ01016245">
    <property type="protein sequence ID" value="MPM57391.1"/>
    <property type="molecule type" value="Genomic_DNA"/>
</dbReference>
<evidence type="ECO:0000256" key="3">
    <source>
        <dbReference type="ARBA" id="ARBA00022898"/>
    </source>
</evidence>
<name>A0A645AYK0_9ZZZZ</name>
<dbReference type="SUPFAM" id="SSF53383">
    <property type="entry name" value="PLP-dependent transferases"/>
    <property type="match status" value="1"/>
</dbReference>
<keyword evidence="5" id="KW-0032">Aminotransferase</keyword>
<accession>A0A645AYK0</accession>